<dbReference type="STRING" id="243164.DET0645"/>
<feature type="domain" description="Nitroreductase" evidence="4">
    <location>
        <begin position="65"/>
        <end position="148"/>
    </location>
</feature>
<dbReference type="KEGG" id="det:DET0679"/>
<organism evidence="5 7">
    <name type="scientific">Dehalococcoides mccartyi (strain ATCC BAA-2266 / KCTC 15142 / 195)</name>
    <name type="common">Dehalococcoides ethenogenes (strain 195)</name>
    <dbReference type="NCBI Taxonomy" id="243164"/>
    <lineage>
        <taxon>Bacteria</taxon>
        <taxon>Bacillati</taxon>
        <taxon>Chloroflexota</taxon>
        <taxon>Dehalococcoidia</taxon>
        <taxon>Dehalococcoidales</taxon>
        <taxon>Dehalococcoidaceae</taxon>
        <taxon>Dehalococcoides</taxon>
    </lineage>
</organism>
<sequence length="171" mass="18835">MDTLEAIFSRRSTRHYQNGDVSPSELDTLLRAGMAAPSAGNQQVWHFVVIDERRILDKIPDIHPYSKMLKEAPMAIMVCADTSAETKPGYWIQDCAAASQNILLAAEALGLGACWLGLHPREERKKGISQLLNLPANISPLSLIAIGKKGEVKPPAGRYLESHIHKNGWQV</sequence>
<reference evidence="5 7" key="1">
    <citation type="journal article" date="2005" name="Science">
        <title>Genome sequence of the PCE-dechlorinating bacterium Dehalococcoides ethenogenes.</title>
        <authorList>
            <person name="Seshadri R."/>
            <person name="Adrian L."/>
            <person name="Fouts D.E."/>
            <person name="Eisen J.A."/>
            <person name="Phillippy A.M."/>
            <person name="Methe B.A."/>
            <person name="Ward N.L."/>
            <person name="Nelson W.C."/>
            <person name="Deboy R.T."/>
            <person name="Khouri H.M."/>
            <person name="Kolonay J.F."/>
            <person name="Dodson R.J."/>
            <person name="Daugherty S.C."/>
            <person name="Brinkac L.M."/>
            <person name="Sullivan S.A."/>
            <person name="Madupu R."/>
            <person name="Nelson K.E."/>
            <person name="Kang K.H."/>
            <person name="Impraim M."/>
            <person name="Tran K."/>
            <person name="Robinson J.M."/>
            <person name="Forberger H.A."/>
            <person name="Fraser C.M."/>
            <person name="Zinder S.H."/>
            <person name="Heidelberg J.F."/>
        </authorList>
    </citation>
    <scope>NUCLEOTIDE SEQUENCE [LARGE SCALE GENOMIC DNA]</scope>
    <source>
        <strain evidence="5">195</strain>
        <strain evidence="7">ATCC BAA-2266 / KCTC 15142 / 195</strain>
    </source>
</reference>
<dbReference type="PANTHER" id="PTHR23026:SF90">
    <property type="entry name" value="IODOTYROSINE DEIODINASE 1"/>
    <property type="match status" value="1"/>
</dbReference>
<dbReference type="EMBL" id="CP000027">
    <property type="protein sequence ID" value="AAW40047.1"/>
    <property type="molecule type" value="Genomic_DNA"/>
</dbReference>
<dbReference type="GO" id="GO:0016491">
    <property type="term" value="F:oxidoreductase activity"/>
    <property type="evidence" value="ECO:0007669"/>
    <property type="project" value="UniProtKB-KW"/>
</dbReference>
<accession>Q3Z8M8</accession>
<evidence type="ECO:0000259" key="4">
    <source>
        <dbReference type="Pfam" id="PF00881"/>
    </source>
</evidence>
<dbReference type="PANTHER" id="PTHR23026">
    <property type="entry name" value="NADPH NITROREDUCTASE"/>
    <property type="match status" value="1"/>
</dbReference>
<evidence type="ECO:0000256" key="1">
    <source>
        <dbReference type="ARBA" id="ARBA00022630"/>
    </source>
</evidence>
<dbReference type="AlphaFoldDB" id="Q3Z8M8"/>
<keyword evidence="2" id="KW-0288">FMN</keyword>
<dbReference type="Proteomes" id="UP000008289">
    <property type="component" value="Chromosome"/>
</dbReference>
<dbReference type="RefSeq" id="WP_010936420.1">
    <property type="nucleotide sequence ID" value="NC_002936.3"/>
</dbReference>
<keyword evidence="1" id="KW-0285">Flavoprotein</keyword>
<dbReference type="EMBL" id="CP000027">
    <property type="protein sequence ID" value="AAW40121.1"/>
    <property type="molecule type" value="Genomic_DNA"/>
</dbReference>
<dbReference type="InterPro" id="IPR029479">
    <property type="entry name" value="Nitroreductase"/>
</dbReference>
<evidence type="ECO:0000256" key="3">
    <source>
        <dbReference type="ARBA" id="ARBA00023002"/>
    </source>
</evidence>
<name>Q3Z8M8_DEHM1</name>
<proteinExistence type="predicted"/>
<evidence type="ECO:0000256" key="2">
    <source>
        <dbReference type="ARBA" id="ARBA00022643"/>
    </source>
</evidence>
<protein>
    <submittedName>
        <fullName evidence="5">Nitroreductase family protein</fullName>
    </submittedName>
</protein>
<dbReference type="InterPro" id="IPR000415">
    <property type="entry name" value="Nitroreductase-like"/>
</dbReference>
<gene>
    <name evidence="6" type="ordered locus">DET0645</name>
    <name evidence="5" type="ordered locus">DET0679</name>
</gene>
<dbReference type="InterPro" id="IPR050627">
    <property type="entry name" value="Nitroreductase/BluB"/>
</dbReference>
<dbReference type="Gene3D" id="3.40.109.10">
    <property type="entry name" value="NADH Oxidase"/>
    <property type="match status" value="1"/>
</dbReference>
<dbReference type="GeneID" id="3230084"/>
<keyword evidence="7" id="KW-1185">Reference proteome</keyword>
<dbReference type="PATRIC" id="fig|243164.10.peg.620"/>
<dbReference type="SUPFAM" id="SSF55469">
    <property type="entry name" value="FMN-dependent nitroreductase-like"/>
    <property type="match status" value="1"/>
</dbReference>
<evidence type="ECO:0000313" key="6">
    <source>
        <dbReference type="EMBL" id="AAW40121.1"/>
    </source>
</evidence>
<dbReference type="CDD" id="cd02150">
    <property type="entry name" value="nitroreductase"/>
    <property type="match status" value="1"/>
</dbReference>
<evidence type="ECO:0000313" key="7">
    <source>
        <dbReference type="Proteomes" id="UP000008289"/>
    </source>
</evidence>
<dbReference type="Pfam" id="PF00881">
    <property type="entry name" value="Nitroreductase"/>
    <property type="match status" value="2"/>
</dbReference>
<dbReference type="KEGG" id="det:DET0645"/>
<dbReference type="eggNOG" id="COG0778">
    <property type="taxonomic scope" value="Bacteria"/>
</dbReference>
<keyword evidence="3" id="KW-0560">Oxidoreductase</keyword>
<evidence type="ECO:0000313" key="5">
    <source>
        <dbReference type="EMBL" id="AAW40047.1"/>
    </source>
</evidence>
<feature type="domain" description="Nitroreductase" evidence="4">
    <location>
        <begin position="8"/>
        <end position="59"/>
    </location>
</feature>
<dbReference type="HOGENOM" id="CLU_070764_7_3_0"/>